<organism evidence="1 2">
    <name type="scientific">Allacma fusca</name>
    <dbReference type="NCBI Taxonomy" id="39272"/>
    <lineage>
        <taxon>Eukaryota</taxon>
        <taxon>Metazoa</taxon>
        <taxon>Ecdysozoa</taxon>
        <taxon>Arthropoda</taxon>
        <taxon>Hexapoda</taxon>
        <taxon>Collembola</taxon>
        <taxon>Symphypleona</taxon>
        <taxon>Sminthuridae</taxon>
        <taxon>Allacma</taxon>
    </lineage>
</organism>
<sequence>MIDLTGLKGKDEMLREKKNHDAHHGVRQKPEFQPGDSVWLTDKKIWGRIIESAGAPRSCNLNNQPNNQMSQIPKSVINFAQLSAIM</sequence>
<dbReference type="EMBL" id="CAJVCH010548611">
    <property type="protein sequence ID" value="CAG7828733.1"/>
    <property type="molecule type" value="Genomic_DNA"/>
</dbReference>
<evidence type="ECO:0000313" key="2">
    <source>
        <dbReference type="Proteomes" id="UP000708208"/>
    </source>
</evidence>
<dbReference type="AlphaFoldDB" id="A0A8J2PGG1"/>
<feature type="non-terminal residue" evidence="1">
    <location>
        <position position="1"/>
    </location>
</feature>
<keyword evidence="2" id="KW-1185">Reference proteome</keyword>
<name>A0A8J2PGG1_9HEXA</name>
<protein>
    <submittedName>
        <fullName evidence="1">Uncharacterized protein</fullName>
    </submittedName>
</protein>
<accession>A0A8J2PGG1</accession>
<evidence type="ECO:0000313" key="1">
    <source>
        <dbReference type="EMBL" id="CAG7828733.1"/>
    </source>
</evidence>
<comment type="caution">
    <text evidence="1">The sequence shown here is derived from an EMBL/GenBank/DDBJ whole genome shotgun (WGS) entry which is preliminary data.</text>
</comment>
<gene>
    <name evidence="1" type="ORF">AFUS01_LOCUS38642</name>
</gene>
<dbReference type="Proteomes" id="UP000708208">
    <property type="component" value="Unassembled WGS sequence"/>
</dbReference>
<reference evidence="1" key="1">
    <citation type="submission" date="2021-06" db="EMBL/GenBank/DDBJ databases">
        <authorList>
            <person name="Hodson N. C."/>
            <person name="Mongue J. A."/>
            <person name="Jaron S. K."/>
        </authorList>
    </citation>
    <scope>NUCLEOTIDE SEQUENCE</scope>
</reference>
<proteinExistence type="predicted"/>
<dbReference type="OrthoDB" id="8038132at2759"/>